<evidence type="ECO:0000313" key="2">
    <source>
        <dbReference type="EMBL" id="ABD09402.1"/>
    </source>
</evidence>
<dbReference type="HOGENOM" id="CLU_929849_0_0_11"/>
<dbReference type="EMBL" id="CP000249">
    <property type="protein sequence ID" value="ABD09402.1"/>
    <property type="molecule type" value="Genomic_DNA"/>
</dbReference>
<feature type="compositionally biased region" description="Low complexity" evidence="1">
    <location>
        <begin position="204"/>
        <end position="220"/>
    </location>
</feature>
<name>Q2JH40_FRACC</name>
<proteinExistence type="predicted"/>
<accession>Q2JH40</accession>
<feature type="compositionally biased region" description="Basic and acidic residues" evidence="1">
    <location>
        <begin position="76"/>
        <end position="86"/>
    </location>
</feature>
<gene>
    <name evidence="2" type="ordered locus">Francci3_0008</name>
</gene>
<dbReference type="AlphaFoldDB" id="Q2JH40"/>
<reference evidence="2 3" key="1">
    <citation type="journal article" date="2007" name="Genome Res.">
        <title>Genome characteristics of facultatively symbiotic Frankia sp. strains reflect host range and host plant biogeography.</title>
        <authorList>
            <person name="Normand P."/>
            <person name="Lapierre P."/>
            <person name="Tisa L.S."/>
            <person name="Gogarten J.P."/>
            <person name="Alloisio N."/>
            <person name="Bagnarol E."/>
            <person name="Bassi C.A."/>
            <person name="Berry A.M."/>
            <person name="Bickhart D.M."/>
            <person name="Choisne N."/>
            <person name="Couloux A."/>
            <person name="Cournoyer B."/>
            <person name="Cruveiller S."/>
            <person name="Daubin V."/>
            <person name="Demange N."/>
            <person name="Francino M.P."/>
            <person name="Goltsman E."/>
            <person name="Huang Y."/>
            <person name="Kopp O.R."/>
            <person name="Labarre L."/>
            <person name="Lapidus A."/>
            <person name="Lavire C."/>
            <person name="Marechal J."/>
            <person name="Martinez M."/>
            <person name="Mastronunzio J.E."/>
            <person name="Mullin B.C."/>
            <person name="Niemann J."/>
            <person name="Pujic P."/>
            <person name="Rawnsley T."/>
            <person name="Rouy Z."/>
            <person name="Schenowitz C."/>
            <person name="Sellstedt A."/>
            <person name="Tavares F."/>
            <person name="Tomkins J.P."/>
            <person name="Vallenet D."/>
            <person name="Valverde C."/>
            <person name="Wall L.G."/>
            <person name="Wang Y."/>
            <person name="Medigue C."/>
            <person name="Benson D.R."/>
        </authorList>
    </citation>
    <scope>NUCLEOTIDE SEQUENCE [LARGE SCALE GENOMIC DNA]</scope>
    <source>
        <strain evidence="3">DSM 45818 / CECT 9043 / CcI3</strain>
    </source>
</reference>
<dbReference type="Proteomes" id="UP000001937">
    <property type="component" value="Chromosome"/>
</dbReference>
<sequence length="299" mass="30308">MARPGPGGARPRDFAGDDTAAGPSFRVAEPASSEWVPAAPVRADPDGDTDDVPLARPVEVPAEDPAPDTPDAPAEEVDKDREDKGDFAPSGTDPERDAAEPAAPEPEPAEPDADEPGSAEWAFDDPAFDDPVEPVGPPAEDCGGSAAPPAGPRPPSRSSTGRPDRPGRWKNGLPDSGPSPAAGTFTVSLPASSPRPSRSDNERPAASAARPDAGPAPARRPASESRPAESETPAEPAESGPAESGPEELAPLAAPPAPEEPTEAGLTVDRGPAPSPPLGRRDCSVARDPSAPAAEEGPR</sequence>
<accession>A0A1X1PVB9</accession>
<feature type="compositionally biased region" description="Acidic residues" evidence="1">
    <location>
        <begin position="107"/>
        <end position="132"/>
    </location>
</feature>
<dbReference type="KEGG" id="fra:Francci3_0008"/>
<protein>
    <submittedName>
        <fullName evidence="2">Uncharacterized protein</fullName>
    </submittedName>
</protein>
<evidence type="ECO:0000313" key="3">
    <source>
        <dbReference type="Proteomes" id="UP000001937"/>
    </source>
</evidence>
<dbReference type="STRING" id="106370.Francci3_0008"/>
<evidence type="ECO:0000256" key="1">
    <source>
        <dbReference type="SAM" id="MobiDB-lite"/>
    </source>
</evidence>
<feature type="compositionally biased region" description="Low complexity" evidence="1">
    <location>
        <begin position="230"/>
        <end position="252"/>
    </location>
</feature>
<feature type="region of interest" description="Disordered" evidence="1">
    <location>
        <begin position="1"/>
        <end position="299"/>
    </location>
</feature>
<keyword evidence="3" id="KW-1185">Reference proteome</keyword>
<organism evidence="2 3">
    <name type="scientific">Frankia casuarinae (strain DSM 45818 / CECT 9043 / HFP020203 / CcI3)</name>
    <dbReference type="NCBI Taxonomy" id="106370"/>
    <lineage>
        <taxon>Bacteria</taxon>
        <taxon>Bacillati</taxon>
        <taxon>Actinomycetota</taxon>
        <taxon>Actinomycetes</taxon>
        <taxon>Frankiales</taxon>
        <taxon>Frankiaceae</taxon>
        <taxon>Frankia</taxon>
    </lineage>
</organism>